<keyword evidence="4 5" id="KW-0472">Membrane</keyword>
<accession>G7Q8S3</accession>
<evidence type="ECO:0000313" key="7">
    <source>
        <dbReference type="Proteomes" id="UP000004662"/>
    </source>
</evidence>
<evidence type="ECO:0000256" key="2">
    <source>
        <dbReference type="ARBA" id="ARBA00022692"/>
    </source>
</evidence>
<dbReference type="Pfam" id="PF07869">
    <property type="entry name" value="DUF1656"/>
    <property type="match status" value="1"/>
</dbReference>
<keyword evidence="3 5" id="KW-1133">Transmembrane helix</keyword>
<reference evidence="7" key="1">
    <citation type="journal article" date="2015" name="Genome Announc.">
        <title>High-Quality Draft Genome Sequence of Desulfovibrio carbinoliphilus FW-101-2B, an Organic Acid-Oxidizing Sulfate-Reducing Bacterium Isolated from Uranium(VI)-Contaminated Groundwater.</title>
        <authorList>
            <person name="Ramsay B.D."/>
            <person name="Hwang C."/>
            <person name="Woo H.L."/>
            <person name="Carroll S.L."/>
            <person name="Lucas S."/>
            <person name="Han J."/>
            <person name="Lapidus A.L."/>
            <person name="Cheng J.F."/>
            <person name="Goodwin L.A."/>
            <person name="Pitluck S."/>
            <person name="Peters L."/>
            <person name="Chertkov O."/>
            <person name="Held B."/>
            <person name="Detter J.C."/>
            <person name="Han C.S."/>
            <person name="Tapia R."/>
            <person name="Land M.L."/>
            <person name="Hauser L.J."/>
            <person name="Kyrpides N.C."/>
            <person name="Ivanova N.N."/>
            <person name="Mikhailova N."/>
            <person name="Pagani I."/>
            <person name="Woyke T."/>
            <person name="Arkin A.P."/>
            <person name="Dehal P."/>
            <person name="Chivian D."/>
            <person name="Criddle C.S."/>
            <person name="Wu W."/>
            <person name="Chakraborty R."/>
            <person name="Hazen T.C."/>
            <person name="Fields M.W."/>
        </authorList>
    </citation>
    <scope>NUCLEOTIDE SEQUENCE [LARGE SCALE GENOMIC DNA]</scope>
    <source>
        <strain evidence="7">FW-101-2B</strain>
    </source>
</reference>
<name>G7Q8S3_9BACT</name>
<evidence type="ECO:0000313" key="6">
    <source>
        <dbReference type="EMBL" id="EHJ47409.1"/>
    </source>
</evidence>
<dbReference type="RefSeq" id="WP_009180810.1">
    <property type="nucleotide sequence ID" value="NZ_CM001368.1"/>
</dbReference>
<dbReference type="STRING" id="694327.DFW101_1401"/>
<dbReference type="eggNOG" id="ENOG5033AST">
    <property type="taxonomic scope" value="Bacteria"/>
</dbReference>
<feature type="transmembrane region" description="Helical" evidence="5">
    <location>
        <begin position="47"/>
        <end position="65"/>
    </location>
</feature>
<keyword evidence="1" id="KW-1003">Cell membrane</keyword>
<organism evidence="6 7">
    <name type="scientific">Solidesulfovibrio carbinoliphilus subsp. oakridgensis</name>
    <dbReference type="NCBI Taxonomy" id="694327"/>
    <lineage>
        <taxon>Bacteria</taxon>
        <taxon>Pseudomonadati</taxon>
        <taxon>Thermodesulfobacteriota</taxon>
        <taxon>Desulfovibrionia</taxon>
        <taxon>Desulfovibrionales</taxon>
        <taxon>Desulfovibrionaceae</taxon>
        <taxon>Solidesulfovibrio</taxon>
    </lineage>
</organism>
<dbReference type="InterPro" id="IPR012451">
    <property type="entry name" value="DUF1656"/>
</dbReference>
<sequence length="71" mass="7719">MIVDLNIGGVFIPGLLVLAIIALVATVVVIGLLYFSGLCRVFTYRPIVELATFIIIYALLLQHIPSTRGSF</sequence>
<evidence type="ECO:0000256" key="1">
    <source>
        <dbReference type="ARBA" id="ARBA00022475"/>
    </source>
</evidence>
<evidence type="ECO:0000256" key="4">
    <source>
        <dbReference type="ARBA" id="ARBA00023136"/>
    </source>
</evidence>
<evidence type="ECO:0000256" key="3">
    <source>
        <dbReference type="ARBA" id="ARBA00022989"/>
    </source>
</evidence>
<dbReference type="Proteomes" id="UP000004662">
    <property type="component" value="Chromosome"/>
</dbReference>
<dbReference type="OrthoDB" id="7021192at2"/>
<evidence type="ECO:0000256" key="5">
    <source>
        <dbReference type="SAM" id="Phobius"/>
    </source>
</evidence>
<evidence type="ECO:0008006" key="8">
    <source>
        <dbReference type="Google" id="ProtNLM"/>
    </source>
</evidence>
<protein>
    <recommendedName>
        <fullName evidence="8">DUF1656 domain-containing protein</fullName>
    </recommendedName>
</protein>
<keyword evidence="7" id="KW-1185">Reference proteome</keyword>
<gene>
    <name evidence="6" type="ORF">DFW101_1401</name>
</gene>
<proteinExistence type="predicted"/>
<dbReference type="EMBL" id="CM001368">
    <property type="protein sequence ID" value="EHJ47409.1"/>
    <property type="molecule type" value="Genomic_DNA"/>
</dbReference>
<dbReference type="HOGENOM" id="CLU_188292_2_0_7"/>
<feature type="transmembrane region" description="Helical" evidence="5">
    <location>
        <begin position="12"/>
        <end position="35"/>
    </location>
</feature>
<keyword evidence="2 5" id="KW-0812">Transmembrane</keyword>
<dbReference type="AlphaFoldDB" id="G7Q8S3"/>